<dbReference type="GeneID" id="110784720"/>
<gene>
    <name evidence="14" type="primary">LOC110784720</name>
</gene>
<proteinExistence type="inferred from homology"/>
<dbReference type="Pfam" id="PF03007">
    <property type="entry name" value="WS_DGAT_cat"/>
    <property type="match status" value="1"/>
</dbReference>
<evidence type="ECO:0000256" key="1">
    <source>
        <dbReference type="ARBA" id="ARBA00004162"/>
    </source>
</evidence>
<evidence type="ECO:0000256" key="4">
    <source>
        <dbReference type="ARBA" id="ARBA00005189"/>
    </source>
</evidence>
<dbReference type="RefSeq" id="XP_021844861.1">
    <property type="nucleotide sequence ID" value="XM_021989169.2"/>
</dbReference>
<evidence type="ECO:0000259" key="11">
    <source>
        <dbReference type="Pfam" id="PF03007"/>
    </source>
</evidence>
<protein>
    <submittedName>
        <fullName evidence="14">Wax ester synthase/diacylglycerol acyltransferase 11</fullName>
    </submittedName>
</protein>
<evidence type="ECO:0000256" key="2">
    <source>
        <dbReference type="ARBA" id="ARBA00004586"/>
    </source>
</evidence>
<evidence type="ECO:0000256" key="10">
    <source>
        <dbReference type="ARBA" id="ARBA00048109"/>
    </source>
</evidence>
<comment type="catalytic activity">
    <reaction evidence="9">
        <text>a long chain fatty alcohol + a fatty acyl-CoA = a long-chain alcohol wax ester + CoA</text>
        <dbReference type="Rhea" id="RHEA:38443"/>
        <dbReference type="ChEBI" id="CHEBI:17135"/>
        <dbReference type="ChEBI" id="CHEBI:57287"/>
        <dbReference type="ChEBI" id="CHEBI:77636"/>
        <dbReference type="ChEBI" id="CHEBI:235323"/>
        <dbReference type="EC" id="2.3.1.75"/>
    </reaction>
</comment>
<dbReference type="PANTHER" id="PTHR31650">
    <property type="entry name" value="O-ACYLTRANSFERASE (WSD1-LIKE) FAMILY PROTEIN"/>
    <property type="match status" value="1"/>
</dbReference>
<evidence type="ECO:0000256" key="8">
    <source>
        <dbReference type="ARBA" id="ARBA00024360"/>
    </source>
</evidence>
<keyword evidence="13" id="KW-1185">Reference proteome</keyword>
<dbReference type="GO" id="GO:0004144">
    <property type="term" value="F:diacylglycerol O-acyltransferase activity"/>
    <property type="evidence" value="ECO:0007669"/>
    <property type="project" value="UniProtKB-EC"/>
</dbReference>
<evidence type="ECO:0000313" key="13">
    <source>
        <dbReference type="Proteomes" id="UP000813463"/>
    </source>
</evidence>
<keyword evidence="6" id="KW-0256">Endoplasmic reticulum</keyword>
<dbReference type="GO" id="GO:0005886">
    <property type="term" value="C:plasma membrane"/>
    <property type="evidence" value="ECO:0000318"/>
    <property type="project" value="GO_Central"/>
</dbReference>
<comment type="subcellular location">
    <subcellularLocation>
        <location evidence="1">Cell membrane</location>
        <topology evidence="1">Single-pass membrane protein</topology>
    </subcellularLocation>
    <subcellularLocation>
        <location evidence="2">Endoplasmic reticulum membrane</location>
    </subcellularLocation>
</comment>
<feature type="domain" description="O-acyltransferase WSD1-like N-terminal" evidence="11">
    <location>
        <begin position="76"/>
        <end position="288"/>
    </location>
</feature>
<dbReference type="SUPFAM" id="SSF52777">
    <property type="entry name" value="CoA-dependent acyltransferases"/>
    <property type="match status" value="1"/>
</dbReference>
<dbReference type="GO" id="GO:0047196">
    <property type="term" value="F:long-chain-alcohol O-fatty-acyltransferase activity"/>
    <property type="evidence" value="ECO:0007669"/>
    <property type="project" value="UniProtKB-EC"/>
</dbReference>
<evidence type="ECO:0000259" key="12">
    <source>
        <dbReference type="Pfam" id="PF06974"/>
    </source>
</evidence>
<comment type="catalytic activity">
    <reaction evidence="10">
        <text>an acyl-CoA + a 1,2-diacyl-sn-glycerol = a triacyl-sn-glycerol + CoA</text>
        <dbReference type="Rhea" id="RHEA:10868"/>
        <dbReference type="ChEBI" id="CHEBI:17815"/>
        <dbReference type="ChEBI" id="CHEBI:57287"/>
        <dbReference type="ChEBI" id="CHEBI:58342"/>
        <dbReference type="ChEBI" id="CHEBI:64615"/>
        <dbReference type="EC" id="2.3.1.20"/>
    </reaction>
</comment>
<comment type="pathway">
    <text evidence="4">Lipid metabolism.</text>
</comment>
<dbReference type="OrthoDB" id="619536at2759"/>
<dbReference type="Proteomes" id="UP000813463">
    <property type="component" value="Chromosome 2"/>
</dbReference>
<dbReference type="Pfam" id="PF06974">
    <property type="entry name" value="WS_DGAT_C"/>
    <property type="match status" value="1"/>
</dbReference>
<evidence type="ECO:0000256" key="5">
    <source>
        <dbReference type="ARBA" id="ARBA00022679"/>
    </source>
</evidence>
<name>A0A9R0I913_SPIOL</name>
<comment type="similarity">
    <text evidence="8">In the N-terminal section; belongs to the long-chain O-acyltransferase family.</text>
</comment>
<evidence type="ECO:0000256" key="9">
    <source>
        <dbReference type="ARBA" id="ARBA00047604"/>
    </source>
</evidence>
<sequence>MEGVIRRRKKGIIKPIKINKGIMMLEDNERDEPLSPSSVMFHKPNFNIHILAIMGCKTTIDLELCKAKLPFTLLKHPRFSSVVVGDLSKGEELRWVRTKVDLDKHIIVPNIHQENIESPDKYVEDYIYNLSKTTLDKSRPLWDIHVLHLKLSKDVKALAIFRIHHSLGDGTSLISLLMALTRKTSDANSLPTIPVQKVYEEDDDNGRKWLIWRWVLELWWVLKLSWNTLMDVLIFVATALFLKDNALLKSSTKGGSVNKPRRIVYKIFSLDDMKLVKNAIDGTINDVALGITEAGLSRYLNRKYGINVDDHIRLRSVLLINIRPTGGIQALADMMEKDTEVKWGNSLGYVLLPFTIGLRDDPLDYIRKAKAKVDRKKHSLEVLYTYFIAEVVMKLFGNKFASKVSDRINAHTTIAFSNLVGPLEEIGFYGHPLAFLAPSSYGQPHELMINFQSYTNKMTLVLAVDEDVVPDPHQLCDDIVESLKQVKDAVITKGLVKDFAVPNGNPTAHQ</sequence>
<evidence type="ECO:0000256" key="6">
    <source>
        <dbReference type="ARBA" id="ARBA00022824"/>
    </source>
</evidence>
<keyword evidence="7 14" id="KW-0012">Acyltransferase</keyword>
<dbReference type="InterPro" id="IPR004255">
    <property type="entry name" value="O-acyltransferase_WSD1_N"/>
</dbReference>
<dbReference type="GO" id="GO:0019432">
    <property type="term" value="P:triglyceride biosynthetic process"/>
    <property type="evidence" value="ECO:0000318"/>
    <property type="project" value="GO_Central"/>
</dbReference>
<keyword evidence="5" id="KW-0808">Transferase</keyword>
<feature type="domain" description="O-acyltransferase WSD1 C-terminal" evidence="12">
    <location>
        <begin position="343"/>
        <end position="486"/>
    </location>
</feature>
<accession>A0A9R0I913</accession>
<dbReference type="AlphaFoldDB" id="A0A9R0I913"/>
<dbReference type="InterPro" id="IPR045034">
    <property type="entry name" value="O-acyltransferase_WSD1-like"/>
</dbReference>
<evidence type="ECO:0000313" key="14">
    <source>
        <dbReference type="RefSeq" id="XP_021844861.1"/>
    </source>
</evidence>
<evidence type="ECO:0000256" key="3">
    <source>
        <dbReference type="ARBA" id="ARBA00004771"/>
    </source>
</evidence>
<comment type="pathway">
    <text evidence="3">Glycerolipid metabolism; triacylglycerol biosynthesis.</text>
</comment>
<dbReference type="GO" id="GO:0005789">
    <property type="term" value="C:endoplasmic reticulum membrane"/>
    <property type="evidence" value="ECO:0007669"/>
    <property type="project" value="UniProtKB-SubCell"/>
</dbReference>
<organism evidence="13 14">
    <name type="scientific">Spinacia oleracea</name>
    <name type="common">Spinach</name>
    <dbReference type="NCBI Taxonomy" id="3562"/>
    <lineage>
        <taxon>Eukaryota</taxon>
        <taxon>Viridiplantae</taxon>
        <taxon>Streptophyta</taxon>
        <taxon>Embryophyta</taxon>
        <taxon>Tracheophyta</taxon>
        <taxon>Spermatophyta</taxon>
        <taxon>Magnoliopsida</taxon>
        <taxon>eudicotyledons</taxon>
        <taxon>Gunneridae</taxon>
        <taxon>Pentapetalae</taxon>
        <taxon>Caryophyllales</taxon>
        <taxon>Chenopodiaceae</taxon>
        <taxon>Chenopodioideae</taxon>
        <taxon>Anserineae</taxon>
        <taxon>Spinacia</taxon>
    </lineage>
</organism>
<dbReference type="PANTHER" id="PTHR31650:SF74">
    <property type="entry name" value="O-ACYLTRANSFERASE WSD1-LIKE"/>
    <property type="match status" value="1"/>
</dbReference>
<evidence type="ECO:0000256" key="7">
    <source>
        <dbReference type="ARBA" id="ARBA00023315"/>
    </source>
</evidence>
<dbReference type="InterPro" id="IPR009721">
    <property type="entry name" value="O-acyltransferase_WSD1_C"/>
</dbReference>
<dbReference type="KEGG" id="soe:110784720"/>
<reference evidence="13" key="1">
    <citation type="journal article" date="2021" name="Nat. Commun.">
        <title>Genomic analyses provide insights into spinach domestication and the genetic basis of agronomic traits.</title>
        <authorList>
            <person name="Cai X."/>
            <person name="Sun X."/>
            <person name="Xu C."/>
            <person name="Sun H."/>
            <person name="Wang X."/>
            <person name="Ge C."/>
            <person name="Zhang Z."/>
            <person name="Wang Q."/>
            <person name="Fei Z."/>
            <person name="Jiao C."/>
            <person name="Wang Q."/>
        </authorList>
    </citation>
    <scope>NUCLEOTIDE SEQUENCE [LARGE SCALE GENOMIC DNA]</scope>
    <source>
        <strain evidence="13">cv. Varoflay</strain>
    </source>
</reference>
<reference evidence="14" key="2">
    <citation type="submission" date="2025-08" db="UniProtKB">
        <authorList>
            <consortium name="RefSeq"/>
        </authorList>
    </citation>
    <scope>IDENTIFICATION</scope>
    <source>
        <tissue evidence="14">Leaf</tissue>
    </source>
</reference>
<dbReference type="GO" id="GO:0008374">
    <property type="term" value="F:O-acyltransferase activity"/>
    <property type="evidence" value="ECO:0000318"/>
    <property type="project" value="GO_Central"/>
</dbReference>